<dbReference type="InterPro" id="IPR012902">
    <property type="entry name" value="N_methyl_site"/>
</dbReference>
<name>A0A1J5SL87_9ZZZZ</name>
<keyword evidence="1" id="KW-1133">Transmembrane helix</keyword>
<dbReference type="Pfam" id="PF07963">
    <property type="entry name" value="N_methyl"/>
    <property type="match status" value="1"/>
</dbReference>
<dbReference type="EMBL" id="MLJW01000027">
    <property type="protein sequence ID" value="OIR09234.1"/>
    <property type="molecule type" value="Genomic_DNA"/>
</dbReference>
<evidence type="ECO:0008006" key="3">
    <source>
        <dbReference type="Google" id="ProtNLM"/>
    </source>
</evidence>
<sequence length="129" mass="13453">MSGRDRTRRAFSLAEVIVVVVVTGILGAVLVGGFGRMVPVARQEAAVGKARILNAARCSYALVDPDAADRWAASADDAARFQLLVEAQVIDGRASDYLSLQGGYTLGLSGPVRGTTTVYHDGAPVDYGG</sequence>
<keyword evidence="1" id="KW-0472">Membrane</keyword>
<dbReference type="AlphaFoldDB" id="A0A1J5SL87"/>
<reference evidence="2" key="1">
    <citation type="submission" date="2016-10" db="EMBL/GenBank/DDBJ databases">
        <title>Sequence of Gallionella enrichment culture.</title>
        <authorList>
            <person name="Poehlein A."/>
            <person name="Muehling M."/>
            <person name="Daniel R."/>
        </authorList>
    </citation>
    <scope>NUCLEOTIDE SEQUENCE</scope>
</reference>
<accession>A0A1J5SL87</accession>
<evidence type="ECO:0000313" key="2">
    <source>
        <dbReference type="EMBL" id="OIR09234.1"/>
    </source>
</evidence>
<evidence type="ECO:0000256" key="1">
    <source>
        <dbReference type="SAM" id="Phobius"/>
    </source>
</evidence>
<organism evidence="2">
    <name type="scientific">mine drainage metagenome</name>
    <dbReference type="NCBI Taxonomy" id="410659"/>
    <lineage>
        <taxon>unclassified sequences</taxon>
        <taxon>metagenomes</taxon>
        <taxon>ecological metagenomes</taxon>
    </lineage>
</organism>
<dbReference type="Gene3D" id="3.30.700.10">
    <property type="entry name" value="Glycoprotein, Type 4 Pilin"/>
    <property type="match status" value="1"/>
</dbReference>
<feature type="transmembrane region" description="Helical" evidence="1">
    <location>
        <begin position="12"/>
        <end position="34"/>
    </location>
</feature>
<protein>
    <recommendedName>
        <fullName evidence="3">Prepilin-type N-terminal cleavage/methylation domain-containing protein</fullName>
    </recommendedName>
</protein>
<keyword evidence="1" id="KW-0812">Transmembrane</keyword>
<comment type="caution">
    <text evidence="2">The sequence shown here is derived from an EMBL/GenBank/DDBJ whole genome shotgun (WGS) entry which is preliminary data.</text>
</comment>
<proteinExistence type="predicted"/>
<gene>
    <name evidence="2" type="ORF">GALL_84640</name>
</gene>
<dbReference type="NCBIfam" id="TIGR02532">
    <property type="entry name" value="IV_pilin_GFxxxE"/>
    <property type="match status" value="1"/>
</dbReference>